<evidence type="ECO:0000313" key="3">
    <source>
        <dbReference type="Proteomes" id="UP000002624"/>
    </source>
</evidence>
<name>C6HDI5_AJECH</name>
<reference evidence="3" key="1">
    <citation type="submission" date="2009-05" db="EMBL/GenBank/DDBJ databases">
        <title>The genome sequence of Ajellomyces capsulatus strain H143.</title>
        <authorList>
            <person name="Champion M."/>
            <person name="Cuomo C.A."/>
            <person name="Ma L.-J."/>
            <person name="Henn M.R."/>
            <person name="Sil A."/>
            <person name="Goldman B."/>
            <person name="Young S.K."/>
            <person name="Kodira C.D."/>
            <person name="Zeng Q."/>
            <person name="Koehrsen M."/>
            <person name="Alvarado L."/>
            <person name="Berlin A.M."/>
            <person name="Borenstein D."/>
            <person name="Chen Z."/>
            <person name="Engels R."/>
            <person name="Freedman E."/>
            <person name="Gellesch M."/>
            <person name="Goldberg J."/>
            <person name="Griggs A."/>
            <person name="Gujja S."/>
            <person name="Heiman D.I."/>
            <person name="Hepburn T.A."/>
            <person name="Howarth C."/>
            <person name="Jen D."/>
            <person name="Larson L."/>
            <person name="Lewis B."/>
            <person name="Mehta T."/>
            <person name="Park D."/>
            <person name="Pearson M."/>
            <person name="Roberts A."/>
            <person name="Saif S."/>
            <person name="Shea T.D."/>
            <person name="Shenoy N."/>
            <person name="Sisk P."/>
            <person name="Stolte C."/>
            <person name="Sykes S."/>
            <person name="Walk T."/>
            <person name="White J."/>
            <person name="Yandava C."/>
            <person name="Klein B."/>
            <person name="McEwen J.G."/>
            <person name="Puccia R."/>
            <person name="Goldman G.H."/>
            <person name="Felipe M.S."/>
            <person name="Nino-Vega G."/>
            <person name="San-Blas G."/>
            <person name="Taylor J.W."/>
            <person name="Mendoza L."/>
            <person name="Galagan J.E."/>
            <person name="Nusbaum C."/>
            <person name="Birren B.W."/>
        </authorList>
    </citation>
    <scope>NUCLEOTIDE SEQUENCE [LARGE SCALE GENOMIC DNA]</scope>
    <source>
        <strain evidence="3">H143</strain>
    </source>
</reference>
<dbReference type="EMBL" id="GG692423">
    <property type="protein sequence ID" value="EER41619.1"/>
    <property type="molecule type" value="Genomic_DNA"/>
</dbReference>
<feature type="compositionally biased region" description="Polar residues" evidence="1">
    <location>
        <begin position="473"/>
        <end position="483"/>
    </location>
</feature>
<dbReference type="STRING" id="544712.C6HDI5"/>
<dbReference type="AlphaFoldDB" id="C6HDI5"/>
<evidence type="ECO:0000313" key="2">
    <source>
        <dbReference type="EMBL" id="EER41619.1"/>
    </source>
</evidence>
<feature type="region of interest" description="Disordered" evidence="1">
    <location>
        <begin position="529"/>
        <end position="674"/>
    </location>
</feature>
<dbReference type="OMA" id="KVVFRWK"/>
<feature type="compositionally biased region" description="Pro residues" evidence="1">
    <location>
        <begin position="598"/>
        <end position="607"/>
    </location>
</feature>
<dbReference type="eggNOG" id="ENOG502S0DI">
    <property type="taxonomic scope" value="Eukaryota"/>
</dbReference>
<feature type="compositionally biased region" description="Basic and acidic residues" evidence="1">
    <location>
        <begin position="573"/>
        <end position="588"/>
    </location>
</feature>
<feature type="region of interest" description="Disordered" evidence="1">
    <location>
        <begin position="40"/>
        <end position="59"/>
    </location>
</feature>
<accession>C6HDI5</accession>
<protein>
    <submittedName>
        <fullName evidence="2">Uncharacterized protein</fullName>
    </submittedName>
</protein>
<sequence>MTGWENQLLEFARQEAAKKGVAAVDTNIEGKAGEKVVAVEAGEDARRSNESHTPASRKSRDNNIGILVLDGSRLVSKAVASIGTAIAKNGHRYFGASMSIPVINRPRSALFEPHKCRDLKLGDAILKALAPSVTRTQYPCGMSGMQSQPEIDNRTGLLQAQPKAQMRTFGPHEAECHKEQYRTHMSFQPGTGLSKRCKPEITRTHLTSAASRPRVQLRYPITPFFVKPSNVKPKFNSTFLFAQHGAEPTPVYTLRHLDPSLPGSKNRYAAGIYDAYSPDVLYAEVLLIPKWTQPSLSQEAIRQNGGVPPPPEPILPNEFVIQLYNPDQQVLVRHRPKTWNSAASWEFEMPQQTFRQPSSSKLDRTMSDPAASDITPKLKFIWRKDGKLSRDLGCYMSGKKLDDKKGKEPDITVAILRGFKEVTLYEPNLYRVEIEDFKGLEVVLLLGAIVIRDVYFGHIAETFHISDPPNPNSLPGSMTSSSQEPKKYANQIQPPTAPQRPQAPIPERQTRPPPADLRTQWEIDAETARLKKQAEAEAKERRRREKEAEKETKRLLEAEQREARRRQAAIDQETERLKKIYGREEAQLRKQFSQTPQAPRPNPPPRPASTNPNSAAHNRYSSYIPPPSHTFAPPHFGVQRPSNPQLKERRSIFGLFKKEDGRNNTLSRKRSSMF</sequence>
<dbReference type="VEuPathDB" id="FungiDB:HCDG_04266"/>
<dbReference type="OrthoDB" id="3357341at2759"/>
<dbReference type="Proteomes" id="UP000002624">
    <property type="component" value="Unassembled WGS sequence"/>
</dbReference>
<dbReference type="HOGENOM" id="CLU_028621_0_0_1"/>
<evidence type="ECO:0000256" key="1">
    <source>
        <dbReference type="SAM" id="MobiDB-lite"/>
    </source>
</evidence>
<feature type="compositionally biased region" description="Pro residues" evidence="1">
    <location>
        <begin position="495"/>
        <end position="504"/>
    </location>
</feature>
<feature type="compositionally biased region" description="Basic and acidic residues" evidence="1">
    <location>
        <begin position="646"/>
        <end position="662"/>
    </location>
</feature>
<proteinExistence type="predicted"/>
<feature type="compositionally biased region" description="Basic and acidic residues" evidence="1">
    <location>
        <begin position="529"/>
        <end position="562"/>
    </location>
</feature>
<organism evidence="2 3">
    <name type="scientific">Ajellomyces capsulatus (strain H143)</name>
    <name type="common">Darling's disease fungus</name>
    <name type="synonym">Histoplasma capsulatum</name>
    <dbReference type="NCBI Taxonomy" id="544712"/>
    <lineage>
        <taxon>Eukaryota</taxon>
        <taxon>Fungi</taxon>
        <taxon>Dikarya</taxon>
        <taxon>Ascomycota</taxon>
        <taxon>Pezizomycotina</taxon>
        <taxon>Eurotiomycetes</taxon>
        <taxon>Eurotiomycetidae</taxon>
        <taxon>Onygenales</taxon>
        <taxon>Ajellomycetaceae</taxon>
        <taxon>Histoplasma</taxon>
    </lineage>
</organism>
<gene>
    <name evidence="2" type="ORF">HCDG_04266</name>
</gene>
<feature type="region of interest" description="Disordered" evidence="1">
    <location>
        <begin position="465"/>
        <end position="517"/>
    </location>
</feature>